<evidence type="ECO:0000256" key="2">
    <source>
        <dbReference type="ARBA" id="ARBA00022649"/>
    </source>
</evidence>
<keyword evidence="4" id="KW-0479">Metal-binding</keyword>
<dbReference type="CDD" id="cd18746">
    <property type="entry name" value="PIN_VapC4-5_FitB-like"/>
    <property type="match status" value="1"/>
</dbReference>
<evidence type="ECO:0000256" key="4">
    <source>
        <dbReference type="ARBA" id="ARBA00022723"/>
    </source>
</evidence>
<dbReference type="Gene3D" id="3.40.50.1010">
    <property type="entry name" value="5'-nuclease"/>
    <property type="match status" value="1"/>
</dbReference>
<evidence type="ECO:0000256" key="3">
    <source>
        <dbReference type="ARBA" id="ARBA00022722"/>
    </source>
</evidence>
<name>A8ZPC0_ACAM1</name>
<sequence>MFLLDTNVISELRKVASRKANKQVEIWATSTPGEQTYISAISVFEIERGVLLTERRDKKQGQVLRLWLTDHVLNNYAERIIPISTSIAIRTAQLHVPDPMPAYDALIAATALEHGLTLVTRNTNDFQGTGVKLLNPWI</sequence>
<comment type="cofactor">
    <cofactor evidence="1">
        <name>Mg(2+)</name>
        <dbReference type="ChEBI" id="CHEBI:18420"/>
    </cofactor>
</comment>
<dbReference type="KEGG" id="amr:AM1_E0087"/>
<dbReference type="GO" id="GO:0016787">
    <property type="term" value="F:hydrolase activity"/>
    <property type="evidence" value="ECO:0007669"/>
    <property type="project" value="UniProtKB-KW"/>
</dbReference>
<dbReference type="Pfam" id="PF01850">
    <property type="entry name" value="PIN"/>
    <property type="match status" value="1"/>
</dbReference>
<keyword evidence="3" id="KW-0540">Nuclease</keyword>
<keyword evidence="2" id="KW-1277">Toxin-antitoxin system</keyword>
<reference evidence="9 10" key="1">
    <citation type="journal article" date="2008" name="Proc. Natl. Acad. Sci. U.S.A.">
        <title>Niche adaptation and genome expansion in the chlorophyll d-producing cyanobacterium Acaryochloris marina.</title>
        <authorList>
            <person name="Swingley W.D."/>
            <person name="Chen M."/>
            <person name="Cheung P.C."/>
            <person name="Conrad A.L."/>
            <person name="Dejesa L.C."/>
            <person name="Hao J."/>
            <person name="Honchak B.M."/>
            <person name="Karbach L.E."/>
            <person name="Kurdoglu A."/>
            <person name="Lahiri S."/>
            <person name="Mastrian S.D."/>
            <person name="Miyashita H."/>
            <person name="Page L."/>
            <person name="Ramakrishna P."/>
            <person name="Satoh S."/>
            <person name="Sattley W.M."/>
            <person name="Shimada Y."/>
            <person name="Taylor H.L."/>
            <person name="Tomo T."/>
            <person name="Tsuchiya T."/>
            <person name="Wang Z.T."/>
            <person name="Raymond J."/>
            <person name="Mimuro M."/>
            <person name="Blankenship R.E."/>
            <person name="Touchman J.W."/>
        </authorList>
    </citation>
    <scope>NUCLEOTIDE SEQUENCE [LARGE SCALE GENOMIC DNA]</scope>
    <source>
        <strain evidence="10">MBIC 11017</strain>
        <plasmid evidence="10">Plasmid pREB5</plasmid>
    </source>
</reference>
<gene>
    <name evidence="9" type="ordered locus">AM1_E0087</name>
</gene>
<dbReference type="InterPro" id="IPR050556">
    <property type="entry name" value="Type_II_TA_system_RNase"/>
</dbReference>
<comment type="similarity">
    <text evidence="7">Belongs to the PINc/VapC protein family.</text>
</comment>
<dbReference type="SUPFAM" id="SSF88723">
    <property type="entry name" value="PIN domain-like"/>
    <property type="match status" value="1"/>
</dbReference>
<dbReference type="InterPro" id="IPR029060">
    <property type="entry name" value="PIN-like_dom_sf"/>
</dbReference>
<dbReference type="Proteomes" id="UP000000268">
    <property type="component" value="Plasmid pREB5"/>
</dbReference>
<feature type="domain" description="PIN" evidence="8">
    <location>
        <begin position="3"/>
        <end position="126"/>
    </location>
</feature>
<organism evidence="9 10">
    <name type="scientific">Acaryochloris marina (strain MBIC 11017)</name>
    <dbReference type="NCBI Taxonomy" id="329726"/>
    <lineage>
        <taxon>Bacteria</taxon>
        <taxon>Bacillati</taxon>
        <taxon>Cyanobacteriota</taxon>
        <taxon>Cyanophyceae</taxon>
        <taxon>Acaryochloridales</taxon>
        <taxon>Acaryochloridaceae</taxon>
        <taxon>Acaryochloris</taxon>
    </lineage>
</organism>
<evidence type="ECO:0000256" key="1">
    <source>
        <dbReference type="ARBA" id="ARBA00001946"/>
    </source>
</evidence>
<keyword evidence="9" id="KW-0614">Plasmid</keyword>
<keyword evidence="6" id="KW-0460">Magnesium</keyword>
<dbReference type="PANTHER" id="PTHR33653">
    <property type="entry name" value="RIBONUCLEASE VAPC2"/>
    <property type="match status" value="1"/>
</dbReference>
<dbReference type="EMBL" id="CP000842">
    <property type="protein sequence ID" value="ABW32856.1"/>
    <property type="molecule type" value="Genomic_DNA"/>
</dbReference>
<protein>
    <submittedName>
        <fullName evidence="9">PIN domain protein</fullName>
    </submittedName>
</protein>
<dbReference type="GO" id="GO:0004518">
    <property type="term" value="F:nuclease activity"/>
    <property type="evidence" value="ECO:0007669"/>
    <property type="project" value="UniProtKB-KW"/>
</dbReference>
<evidence type="ECO:0000256" key="6">
    <source>
        <dbReference type="ARBA" id="ARBA00022842"/>
    </source>
</evidence>
<evidence type="ECO:0000256" key="5">
    <source>
        <dbReference type="ARBA" id="ARBA00022801"/>
    </source>
</evidence>
<proteinExistence type="inferred from homology"/>
<geneLocation type="plasmid" evidence="9 10">
    <name>pREB5</name>
</geneLocation>
<dbReference type="AlphaFoldDB" id="A8ZPC0"/>
<dbReference type="HOGENOM" id="CLU_118482_8_0_3"/>
<dbReference type="RefSeq" id="WP_012167996.1">
    <property type="nucleotide sequence ID" value="NC_009930.1"/>
</dbReference>
<evidence type="ECO:0000313" key="9">
    <source>
        <dbReference type="EMBL" id="ABW32856.1"/>
    </source>
</evidence>
<accession>A8ZPC0</accession>
<evidence type="ECO:0000256" key="7">
    <source>
        <dbReference type="ARBA" id="ARBA00038093"/>
    </source>
</evidence>
<evidence type="ECO:0000313" key="10">
    <source>
        <dbReference type="Proteomes" id="UP000000268"/>
    </source>
</evidence>
<evidence type="ECO:0000259" key="8">
    <source>
        <dbReference type="Pfam" id="PF01850"/>
    </source>
</evidence>
<keyword evidence="5" id="KW-0378">Hydrolase</keyword>
<keyword evidence="10" id="KW-1185">Reference proteome</keyword>
<dbReference type="OrthoDB" id="9815354at2"/>
<dbReference type="GO" id="GO:0046872">
    <property type="term" value="F:metal ion binding"/>
    <property type="evidence" value="ECO:0007669"/>
    <property type="project" value="UniProtKB-KW"/>
</dbReference>
<dbReference type="PANTHER" id="PTHR33653:SF1">
    <property type="entry name" value="RIBONUCLEASE VAPC2"/>
    <property type="match status" value="1"/>
</dbReference>
<dbReference type="InterPro" id="IPR002716">
    <property type="entry name" value="PIN_dom"/>
</dbReference>